<dbReference type="EMBL" id="JBEPMX010000022">
    <property type="protein sequence ID" value="MET3684476.1"/>
    <property type="molecule type" value="Genomic_DNA"/>
</dbReference>
<protein>
    <submittedName>
        <fullName evidence="2">Uncharacterized protein</fullName>
    </submittedName>
</protein>
<gene>
    <name evidence="2" type="ORF">ABID56_002613</name>
</gene>
<feature type="transmembrane region" description="Helical" evidence="1">
    <location>
        <begin position="12"/>
        <end position="31"/>
    </location>
</feature>
<evidence type="ECO:0000313" key="3">
    <source>
        <dbReference type="Proteomes" id="UP001549167"/>
    </source>
</evidence>
<name>A0ABV2L0Y8_9BACI</name>
<comment type="caution">
    <text evidence="2">The sequence shown here is derived from an EMBL/GenBank/DDBJ whole genome shotgun (WGS) entry which is preliminary data.</text>
</comment>
<keyword evidence="1" id="KW-0812">Transmembrane</keyword>
<keyword evidence="1" id="KW-0472">Membrane</keyword>
<keyword evidence="1" id="KW-1133">Transmembrane helix</keyword>
<evidence type="ECO:0000256" key="1">
    <source>
        <dbReference type="SAM" id="Phobius"/>
    </source>
</evidence>
<keyword evidence="3" id="KW-1185">Reference proteome</keyword>
<evidence type="ECO:0000313" key="2">
    <source>
        <dbReference type="EMBL" id="MET3684476.1"/>
    </source>
</evidence>
<reference evidence="2 3" key="1">
    <citation type="submission" date="2024-06" db="EMBL/GenBank/DDBJ databases">
        <title>Genomic Encyclopedia of Type Strains, Phase IV (KMG-IV): sequencing the most valuable type-strain genomes for metagenomic binning, comparative biology and taxonomic classification.</title>
        <authorList>
            <person name="Goeker M."/>
        </authorList>
    </citation>
    <scope>NUCLEOTIDE SEQUENCE [LARGE SCALE GENOMIC DNA]</scope>
    <source>
        <strain evidence="2 3">DSM 23520</strain>
    </source>
</reference>
<proteinExistence type="predicted"/>
<organism evidence="2 3">
    <name type="scientific">Alkalibacillus flavidus</name>
    <dbReference type="NCBI Taxonomy" id="546021"/>
    <lineage>
        <taxon>Bacteria</taxon>
        <taxon>Bacillati</taxon>
        <taxon>Bacillota</taxon>
        <taxon>Bacilli</taxon>
        <taxon>Bacillales</taxon>
        <taxon>Bacillaceae</taxon>
        <taxon>Alkalibacillus</taxon>
    </lineage>
</organism>
<dbReference type="Proteomes" id="UP001549167">
    <property type="component" value="Unassembled WGS sequence"/>
</dbReference>
<sequence>MFIKIQSKYDEIKIDLVFNFNLVALLLYLIFG</sequence>
<accession>A0ABV2L0Y8</accession>